<gene>
    <name evidence="3" type="primary">Contig8789.g9383</name>
    <name evidence="3" type="ORF">STYLEM_13249</name>
</gene>
<keyword evidence="4" id="KW-1185">Reference proteome</keyword>
<feature type="region of interest" description="Disordered" evidence="2">
    <location>
        <begin position="754"/>
        <end position="784"/>
    </location>
</feature>
<feature type="compositionally biased region" description="Low complexity" evidence="2">
    <location>
        <begin position="195"/>
        <end position="207"/>
    </location>
</feature>
<evidence type="ECO:0000313" key="3">
    <source>
        <dbReference type="EMBL" id="CDW84192.1"/>
    </source>
</evidence>
<accession>A0A078ASK7</accession>
<keyword evidence="1" id="KW-0175">Coiled coil</keyword>
<dbReference type="EMBL" id="CCKQ01012562">
    <property type="protein sequence ID" value="CDW84192.1"/>
    <property type="molecule type" value="Genomic_DNA"/>
</dbReference>
<dbReference type="AlphaFoldDB" id="A0A078ASK7"/>
<dbReference type="OrthoDB" id="10658248at2759"/>
<dbReference type="InParanoid" id="A0A078ASK7"/>
<feature type="region of interest" description="Disordered" evidence="2">
    <location>
        <begin position="462"/>
        <end position="495"/>
    </location>
</feature>
<name>A0A078ASK7_STYLE</name>
<evidence type="ECO:0000313" key="4">
    <source>
        <dbReference type="Proteomes" id="UP000039865"/>
    </source>
</evidence>
<feature type="compositionally biased region" description="Polar residues" evidence="2">
    <location>
        <begin position="808"/>
        <end position="825"/>
    </location>
</feature>
<evidence type="ECO:0000256" key="1">
    <source>
        <dbReference type="SAM" id="Coils"/>
    </source>
</evidence>
<dbReference type="Proteomes" id="UP000039865">
    <property type="component" value="Unassembled WGS sequence"/>
</dbReference>
<reference evidence="3 4" key="1">
    <citation type="submission" date="2014-06" db="EMBL/GenBank/DDBJ databases">
        <authorList>
            <person name="Swart Estienne"/>
        </authorList>
    </citation>
    <scope>NUCLEOTIDE SEQUENCE [LARGE SCALE GENOMIC DNA]</scope>
    <source>
        <strain evidence="3 4">130c</strain>
    </source>
</reference>
<feature type="compositionally biased region" description="Low complexity" evidence="2">
    <location>
        <begin position="759"/>
        <end position="775"/>
    </location>
</feature>
<proteinExistence type="predicted"/>
<feature type="compositionally biased region" description="Low complexity" evidence="2">
    <location>
        <begin position="423"/>
        <end position="439"/>
    </location>
</feature>
<feature type="compositionally biased region" description="Polar residues" evidence="2">
    <location>
        <begin position="467"/>
        <end position="476"/>
    </location>
</feature>
<sequence length="989" mass="114607">MVKWRGRVLMNNILAYFFYQVKDLGNALKYTFEAQQYAVELNEQRNRDCDYIISVNFVTFLILWKIGKYQEAKRYLDINRKLIDVLLNEKSKILTDANGAINGLSRYNEPNGNQSSLSVILESSHQTFNRQTLSGQLNGEGDELFNDDVQRFKSPDNKNRIKEVSMFDKKFDKKVLQQLMASDSEEEVLQANLPQSQNNQTQDQQSQHFSIRKSNIKNYSRLSQLSKLNLLGLIDLSLIAADLKISQDVDQAIKSCEDSVQILKLTNKDIGDLGIASQNLIEELRDNLLKVKEKDLDLDDINNSPSPQKTKSSLMHIQLQKYQQGDQEEIEFLKSIRKGNKIITSKEFKLVFFITCFVPFIRPNVPMIREQSMTKAKQAQKENIRKRKQQYALSKAEEDSDLYQLDMQMFEFFKRQKERLNDNASQTNEQAQQNQNQSSGVRLPLGQSLLVKLYDDEISKRQRHEQAFQNTLPSQNNKKEAFPNALNSRKNIQMKPNLYKKKAYLSQVRDVSHQQHYQGNSQDASMVASNIQNDNPQQPGQNNPIEMNNEEQSNHQSQNHQVNEDGSMIDLRVVTNTEAIANQKSKSAGHYNSSSFNERMKRTYISEFPKISNNKNASNLINHHNQQFVQKNTLSNRNQNKRGVTNQKPSYLLNNSSYYSNMFPSFVPKHKVFQGQMGIRRNIYNAAIERRENDEDSYNYEIMNKNQSQDRLQSEEDIYNKTMKDKLTSYKDNNPNIEESGGDETLYPKSLMQTQNVKQSTDSTINNNNQINSNSYHQKSEFSNNSMAEKRLEDSIVIQSMQQQNVNNSTDFGSFQKLNQKSQPKTAEEQVRNHINPISTRSKLSRGHQFSNIDHRNYQSQQQRLKTQHRVQRLDSNNIGQLLTNHYNFTDQAKQQALQKIEAQLEKNNKRFKVINNLAHEYVNQKTNNHSFLKSKDGIQSIIGTNSNINQSKKQLEQLQKNHEKWANYEGIRSIGEGSHDNSNKSNIL</sequence>
<feature type="coiled-coil region" evidence="1">
    <location>
        <begin position="942"/>
        <end position="969"/>
    </location>
</feature>
<feature type="region of interest" description="Disordered" evidence="2">
    <location>
        <begin position="186"/>
        <end position="209"/>
    </location>
</feature>
<feature type="region of interest" description="Disordered" evidence="2">
    <location>
        <begin position="530"/>
        <end position="562"/>
    </location>
</feature>
<organism evidence="3 4">
    <name type="scientific">Stylonychia lemnae</name>
    <name type="common">Ciliate</name>
    <dbReference type="NCBI Taxonomy" id="5949"/>
    <lineage>
        <taxon>Eukaryota</taxon>
        <taxon>Sar</taxon>
        <taxon>Alveolata</taxon>
        <taxon>Ciliophora</taxon>
        <taxon>Intramacronucleata</taxon>
        <taxon>Spirotrichea</taxon>
        <taxon>Stichotrichia</taxon>
        <taxon>Sporadotrichida</taxon>
        <taxon>Oxytrichidae</taxon>
        <taxon>Stylonychinae</taxon>
        <taxon>Stylonychia</taxon>
    </lineage>
</organism>
<feature type="region of interest" description="Disordered" evidence="2">
    <location>
        <begin position="421"/>
        <end position="441"/>
    </location>
</feature>
<evidence type="ECO:0000256" key="2">
    <source>
        <dbReference type="SAM" id="MobiDB-lite"/>
    </source>
</evidence>
<feature type="region of interest" description="Disordered" evidence="2">
    <location>
        <begin position="808"/>
        <end position="831"/>
    </location>
</feature>
<protein>
    <submittedName>
        <fullName evidence="3">Uncharacterized protein</fullName>
    </submittedName>
</protein>
<feature type="region of interest" description="Disordered" evidence="2">
    <location>
        <begin position="729"/>
        <end position="748"/>
    </location>
</feature>
<feature type="compositionally biased region" description="Low complexity" evidence="2">
    <location>
        <begin position="532"/>
        <end position="561"/>
    </location>
</feature>